<dbReference type="AlphaFoldDB" id="A0A158R339"/>
<keyword evidence="9" id="KW-1185">Reference proteome</keyword>
<keyword evidence="1" id="KW-0479">Metal-binding</keyword>
<feature type="domain" description="C2H2-type" evidence="7">
    <location>
        <begin position="341"/>
        <end position="364"/>
    </location>
</feature>
<dbReference type="PANTHER" id="PTHR24409:SF418">
    <property type="entry name" value="SI:CH73-221F6.1"/>
    <property type="match status" value="1"/>
</dbReference>
<dbReference type="GO" id="GO:0008270">
    <property type="term" value="F:zinc ion binding"/>
    <property type="evidence" value="ECO:0007669"/>
    <property type="project" value="UniProtKB-KW"/>
</dbReference>
<feature type="domain" description="C2H2-type" evidence="7">
    <location>
        <begin position="239"/>
        <end position="267"/>
    </location>
</feature>
<dbReference type="PROSITE" id="PS00028">
    <property type="entry name" value="ZINC_FINGER_C2H2_1"/>
    <property type="match status" value="5"/>
</dbReference>
<evidence type="ECO:0000256" key="1">
    <source>
        <dbReference type="ARBA" id="ARBA00022723"/>
    </source>
</evidence>
<dbReference type="GO" id="GO:0000977">
    <property type="term" value="F:RNA polymerase II transcription regulatory region sequence-specific DNA binding"/>
    <property type="evidence" value="ECO:0007669"/>
    <property type="project" value="TreeGrafter"/>
</dbReference>
<dbReference type="STRING" id="27835.A0A158R339"/>
<evidence type="ECO:0000256" key="3">
    <source>
        <dbReference type="ARBA" id="ARBA00022771"/>
    </source>
</evidence>
<reference evidence="10" key="1">
    <citation type="submission" date="2016-04" db="UniProtKB">
        <authorList>
            <consortium name="WormBaseParasite"/>
        </authorList>
    </citation>
    <scope>IDENTIFICATION</scope>
</reference>
<reference evidence="8 9" key="2">
    <citation type="submission" date="2018-11" db="EMBL/GenBank/DDBJ databases">
        <authorList>
            <consortium name="Pathogen Informatics"/>
        </authorList>
    </citation>
    <scope>NUCLEOTIDE SEQUENCE [LARGE SCALE GENOMIC DNA]</scope>
</reference>
<evidence type="ECO:0000256" key="2">
    <source>
        <dbReference type="ARBA" id="ARBA00022737"/>
    </source>
</evidence>
<accession>A0A158R339</accession>
<evidence type="ECO:0000313" key="9">
    <source>
        <dbReference type="Proteomes" id="UP000271162"/>
    </source>
</evidence>
<dbReference type="Proteomes" id="UP000271162">
    <property type="component" value="Unassembled WGS sequence"/>
</dbReference>
<dbReference type="GO" id="GO:0005634">
    <property type="term" value="C:nucleus"/>
    <property type="evidence" value="ECO:0007669"/>
    <property type="project" value="TreeGrafter"/>
</dbReference>
<evidence type="ECO:0000313" key="8">
    <source>
        <dbReference type="EMBL" id="VDL81117.1"/>
    </source>
</evidence>
<feature type="region of interest" description="Disordered" evidence="6">
    <location>
        <begin position="578"/>
        <end position="609"/>
    </location>
</feature>
<evidence type="ECO:0000313" key="10">
    <source>
        <dbReference type="WBParaSite" id="NBR_0001745901-mRNA-1"/>
    </source>
</evidence>
<dbReference type="WBParaSite" id="NBR_0001745901-mRNA-1">
    <property type="protein sequence ID" value="NBR_0001745901-mRNA-1"/>
    <property type="gene ID" value="NBR_0001745901"/>
</dbReference>
<sequence length="884" mass="98374">MTFCHVEDFWAHQCRSYFMQQKCSCGFDTVFSSRTAFLLHFGMHMDEANMMCKLCKFKFASRVALQNHRLSHAILINSINGRQLVILDTKLVVPEMPGGDVEKPKKLRKDLDSSSEEKRMNVDVAYTVRQMIRTVCDNLGEPYGDSKEPSPQPDLLSESLDDDIIEIDSPRVDEDLVEPNDVPQAVLSAEGANNQPSSAAVVKSVTDSNADDDLSVVAEVEYAPGSSAATSTLGREKKLKCSKCSCTFMTTYALKSHENSAHNTDAGGICDKVYGVPLKGFYFICRNCCAAFESQQQFKIHRLSHGPTGSVSCGECSSIAYNTPLYEHHRQAHNTPDRLFYGCSHCNLMFRTDARLMFHLRDAHGVSLFFFCKACHLGGTHEQTVFAHVSVKSQRCRQFGLQKKWTSIQMLGVCPTSVLHFQPKSELVYVRGIERNEIDAVVPSECVHRSFLAPTDSLITCRDCFCTMTAASFTAAETFRNGGVAKELAMTLDNAYDFPFTTIYDTCDGASVGRAIAPRPMESSMPGTSMNGMRYSSDYPALSSRLNARAPPPAPLPLPVGTRVAAVAPLMSQGALPVKRRQTGPTSDIITLDDEPGPSAAKRTPIAGGSSGVLHQVVKTKTSDGPTSRCKICDANMPSPQIQSLHELHRNGMKWFCLDCASAQMDEVEAMKHYFSVHVKVAEQKAVERGQIFRALNYDLQCPFPKCREPLSTLTNLRIHINNKHRTETTYSSATCMFRFCTPFAKSLHDRQHTNYESINGVEGTCCPLCGTLNQWNIQVPGTTYTMSHIAVHGLRRYHMCRDCFVCFKGDYDTNNRELLCKLCREVILKAHLAEHVIEKHLVTGFKSRDPKNQGKLIVKTGAVTRRFLGFERIYHVGDDSDMD</sequence>
<dbReference type="EMBL" id="UYSL01022778">
    <property type="protein sequence ID" value="VDL81117.1"/>
    <property type="molecule type" value="Genomic_DNA"/>
</dbReference>
<evidence type="ECO:0000256" key="4">
    <source>
        <dbReference type="ARBA" id="ARBA00022833"/>
    </source>
</evidence>
<keyword evidence="4" id="KW-0862">Zinc</keyword>
<evidence type="ECO:0000259" key="7">
    <source>
        <dbReference type="PROSITE" id="PS50157"/>
    </source>
</evidence>
<gene>
    <name evidence="8" type="ORF">NBR_LOCUS17460</name>
</gene>
<evidence type="ECO:0000256" key="6">
    <source>
        <dbReference type="SAM" id="MobiDB-lite"/>
    </source>
</evidence>
<dbReference type="OMA" id="QRHMAAH"/>
<proteinExistence type="predicted"/>
<keyword evidence="3 5" id="KW-0863">Zinc-finger</keyword>
<dbReference type="Gene3D" id="3.30.160.60">
    <property type="entry name" value="Classic Zinc Finger"/>
    <property type="match status" value="1"/>
</dbReference>
<keyword evidence="2" id="KW-0677">Repeat</keyword>
<dbReference type="SMART" id="SM00355">
    <property type="entry name" value="ZnF_C2H2"/>
    <property type="match status" value="8"/>
</dbReference>
<dbReference type="PROSITE" id="PS50157">
    <property type="entry name" value="ZINC_FINGER_C2H2_2"/>
    <property type="match status" value="2"/>
</dbReference>
<name>A0A158R339_NIPBR</name>
<evidence type="ECO:0000256" key="5">
    <source>
        <dbReference type="PROSITE-ProRule" id="PRU00042"/>
    </source>
</evidence>
<organism evidence="10">
    <name type="scientific">Nippostrongylus brasiliensis</name>
    <name type="common">Rat hookworm</name>
    <dbReference type="NCBI Taxonomy" id="27835"/>
    <lineage>
        <taxon>Eukaryota</taxon>
        <taxon>Metazoa</taxon>
        <taxon>Ecdysozoa</taxon>
        <taxon>Nematoda</taxon>
        <taxon>Chromadorea</taxon>
        <taxon>Rhabditida</taxon>
        <taxon>Rhabditina</taxon>
        <taxon>Rhabditomorpha</taxon>
        <taxon>Strongyloidea</taxon>
        <taxon>Heligmosomidae</taxon>
        <taxon>Nippostrongylus</taxon>
    </lineage>
</organism>
<dbReference type="PANTHER" id="PTHR24409">
    <property type="entry name" value="ZINC FINGER PROTEIN 142"/>
    <property type="match status" value="1"/>
</dbReference>
<protein>
    <submittedName>
        <fullName evidence="10">Zinc finger protein lin-13 (inferred by orthology to a C. elegans protein)</fullName>
    </submittedName>
</protein>
<dbReference type="GO" id="GO:0000981">
    <property type="term" value="F:DNA-binding transcription factor activity, RNA polymerase II-specific"/>
    <property type="evidence" value="ECO:0007669"/>
    <property type="project" value="TreeGrafter"/>
</dbReference>
<dbReference type="InterPro" id="IPR013087">
    <property type="entry name" value="Znf_C2H2_type"/>
</dbReference>